<dbReference type="CDD" id="cd02440">
    <property type="entry name" value="AdoMet_MTases"/>
    <property type="match status" value="1"/>
</dbReference>
<comment type="caution">
    <text evidence="6">Lacks conserved residue(s) required for the propagation of feature annotation.</text>
</comment>
<comment type="catalytic activity">
    <reaction evidence="6">
        <text>guanosine(527) in 16S rRNA + S-adenosyl-L-methionine = N(7)-methylguanosine(527) in 16S rRNA + S-adenosyl-L-homocysteine</text>
        <dbReference type="Rhea" id="RHEA:42732"/>
        <dbReference type="Rhea" id="RHEA-COMP:10209"/>
        <dbReference type="Rhea" id="RHEA-COMP:10210"/>
        <dbReference type="ChEBI" id="CHEBI:57856"/>
        <dbReference type="ChEBI" id="CHEBI:59789"/>
        <dbReference type="ChEBI" id="CHEBI:74269"/>
        <dbReference type="ChEBI" id="CHEBI:74480"/>
        <dbReference type="EC" id="2.1.1.170"/>
    </reaction>
</comment>
<feature type="binding site" evidence="6">
    <location>
        <position position="81"/>
    </location>
    <ligand>
        <name>S-adenosyl-L-methionine</name>
        <dbReference type="ChEBI" id="CHEBI:59789"/>
    </ligand>
</feature>
<dbReference type="InterPro" id="IPR029063">
    <property type="entry name" value="SAM-dependent_MTases_sf"/>
</dbReference>
<name>A0A6J4U4T3_9SPHN</name>
<keyword evidence="3 6" id="KW-0489">Methyltransferase</keyword>
<comment type="subcellular location">
    <subcellularLocation>
        <location evidence="6">Cytoplasm</location>
    </subcellularLocation>
</comment>
<dbReference type="GO" id="GO:0070043">
    <property type="term" value="F:rRNA (guanine-N7-)-methyltransferase activity"/>
    <property type="evidence" value="ECO:0007669"/>
    <property type="project" value="UniProtKB-UniRule"/>
</dbReference>
<sequence>MTGDENGKQEFLDLYSVPRETLRNLELFEAELIEENRRQNLIARSTEAEFWTRHLLDSAQLTEHIPPHAKTCLDVGSGAGLPGIVLATITNAAYTLVEPRRLRVEFLLRVASKLSLTDRVEILCAKIEKITRRQFDVITARAFASLSNTLKATRHLAQPETVWLLPKGRSAEAEIAEAKNIWNAHFETLPSKTSAEGHIVRVSHFQGMRT</sequence>
<dbReference type="InterPro" id="IPR003682">
    <property type="entry name" value="rRNA_ssu_MeTfrase_G"/>
</dbReference>
<dbReference type="NCBIfam" id="TIGR00138">
    <property type="entry name" value="rsmG_gidB"/>
    <property type="match status" value="1"/>
</dbReference>
<gene>
    <name evidence="6" type="primary">rsmG</name>
    <name evidence="7" type="ORF">AVDCRST_MAG91-3803</name>
</gene>
<dbReference type="GO" id="GO:0005829">
    <property type="term" value="C:cytosol"/>
    <property type="evidence" value="ECO:0007669"/>
    <property type="project" value="TreeGrafter"/>
</dbReference>
<evidence type="ECO:0000256" key="5">
    <source>
        <dbReference type="ARBA" id="ARBA00022691"/>
    </source>
</evidence>
<accession>A0A6J4U4T3</accession>
<proteinExistence type="inferred from homology"/>
<feature type="binding site" evidence="6">
    <location>
        <begin position="127"/>
        <end position="128"/>
    </location>
    <ligand>
        <name>S-adenosyl-L-methionine</name>
        <dbReference type="ChEBI" id="CHEBI:59789"/>
    </ligand>
</feature>
<organism evidence="7">
    <name type="scientific">uncultured Sphingomonadaceae bacterium</name>
    <dbReference type="NCBI Taxonomy" id="169976"/>
    <lineage>
        <taxon>Bacteria</taxon>
        <taxon>Pseudomonadati</taxon>
        <taxon>Pseudomonadota</taxon>
        <taxon>Alphaproteobacteria</taxon>
        <taxon>Sphingomonadales</taxon>
        <taxon>Sphingomonadaceae</taxon>
        <taxon>environmental samples</taxon>
    </lineage>
</organism>
<dbReference type="AlphaFoldDB" id="A0A6J4U4T3"/>
<evidence type="ECO:0000256" key="1">
    <source>
        <dbReference type="ARBA" id="ARBA00022490"/>
    </source>
</evidence>
<dbReference type="Gene3D" id="3.40.50.150">
    <property type="entry name" value="Vaccinia Virus protein VP39"/>
    <property type="match status" value="1"/>
</dbReference>
<evidence type="ECO:0000256" key="2">
    <source>
        <dbReference type="ARBA" id="ARBA00022552"/>
    </source>
</evidence>
<feature type="binding site" evidence="6">
    <location>
        <position position="76"/>
    </location>
    <ligand>
        <name>S-adenosyl-L-methionine</name>
        <dbReference type="ChEBI" id="CHEBI:59789"/>
    </ligand>
</feature>
<evidence type="ECO:0000256" key="4">
    <source>
        <dbReference type="ARBA" id="ARBA00022679"/>
    </source>
</evidence>
<dbReference type="Pfam" id="PF02527">
    <property type="entry name" value="GidB"/>
    <property type="match status" value="1"/>
</dbReference>
<keyword evidence="2 6" id="KW-0698">rRNA processing</keyword>
<evidence type="ECO:0000256" key="3">
    <source>
        <dbReference type="ARBA" id="ARBA00022603"/>
    </source>
</evidence>
<keyword evidence="1 6" id="KW-0963">Cytoplasm</keyword>
<comment type="similarity">
    <text evidence="6">Belongs to the methyltransferase superfamily. RNA methyltransferase RsmG family.</text>
</comment>
<reference evidence="7" key="1">
    <citation type="submission" date="2020-02" db="EMBL/GenBank/DDBJ databases">
        <authorList>
            <person name="Meier V. D."/>
        </authorList>
    </citation>
    <scope>NUCLEOTIDE SEQUENCE</scope>
    <source>
        <strain evidence="7">AVDCRST_MAG91</strain>
    </source>
</reference>
<comment type="function">
    <text evidence="6">Specifically methylates the N7 position of guanine in position 527 of 16S rRNA.</text>
</comment>
<dbReference type="EMBL" id="CADCVX010000664">
    <property type="protein sequence ID" value="CAA9540410.1"/>
    <property type="molecule type" value="Genomic_DNA"/>
</dbReference>
<dbReference type="SUPFAM" id="SSF53335">
    <property type="entry name" value="S-adenosyl-L-methionine-dependent methyltransferases"/>
    <property type="match status" value="1"/>
</dbReference>
<dbReference type="PANTHER" id="PTHR31760">
    <property type="entry name" value="S-ADENOSYL-L-METHIONINE-DEPENDENT METHYLTRANSFERASES SUPERFAMILY PROTEIN"/>
    <property type="match status" value="1"/>
</dbReference>
<evidence type="ECO:0000313" key="7">
    <source>
        <dbReference type="EMBL" id="CAA9540410.1"/>
    </source>
</evidence>
<keyword evidence="5 6" id="KW-0949">S-adenosyl-L-methionine</keyword>
<dbReference type="HAMAP" id="MF_00074">
    <property type="entry name" value="16SrRNA_methyltr_G"/>
    <property type="match status" value="1"/>
</dbReference>
<feature type="binding site" evidence="6">
    <location>
        <position position="141"/>
    </location>
    <ligand>
        <name>S-adenosyl-L-methionine</name>
        <dbReference type="ChEBI" id="CHEBI:59789"/>
    </ligand>
</feature>
<evidence type="ECO:0000256" key="6">
    <source>
        <dbReference type="HAMAP-Rule" id="MF_00074"/>
    </source>
</evidence>
<dbReference type="PIRSF" id="PIRSF003078">
    <property type="entry name" value="GidB"/>
    <property type="match status" value="1"/>
</dbReference>
<dbReference type="PANTHER" id="PTHR31760:SF0">
    <property type="entry name" value="S-ADENOSYL-L-METHIONINE-DEPENDENT METHYLTRANSFERASES SUPERFAMILY PROTEIN"/>
    <property type="match status" value="1"/>
</dbReference>
<keyword evidence="4 6" id="KW-0808">Transferase</keyword>
<protein>
    <recommendedName>
        <fullName evidence="6">Ribosomal RNA small subunit methyltransferase G</fullName>
        <ecNumber evidence="6">2.1.1.170</ecNumber>
    </recommendedName>
    <alternativeName>
        <fullName evidence="6">16S rRNA 7-methylguanosine methyltransferase</fullName>
        <shortName evidence="6">16S rRNA m7G methyltransferase</shortName>
    </alternativeName>
</protein>
<dbReference type="EC" id="2.1.1.170" evidence="6"/>